<dbReference type="GO" id="GO:0005507">
    <property type="term" value="F:copper ion binding"/>
    <property type="evidence" value="ECO:0007669"/>
    <property type="project" value="TreeGrafter"/>
</dbReference>
<dbReference type="InterPro" id="IPR038371">
    <property type="entry name" value="Cu_polyphenol_OxRdtase_sf"/>
</dbReference>
<comment type="catalytic activity">
    <reaction evidence="1">
        <text>inosine + phosphate = alpha-D-ribose 1-phosphate + hypoxanthine</text>
        <dbReference type="Rhea" id="RHEA:27646"/>
        <dbReference type="ChEBI" id="CHEBI:17368"/>
        <dbReference type="ChEBI" id="CHEBI:17596"/>
        <dbReference type="ChEBI" id="CHEBI:43474"/>
        <dbReference type="ChEBI" id="CHEBI:57720"/>
        <dbReference type="EC" id="2.4.2.1"/>
    </reaction>
    <physiologicalReaction direction="left-to-right" evidence="1">
        <dbReference type="Rhea" id="RHEA:27647"/>
    </physiologicalReaction>
</comment>
<dbReference type="GO" id="GO:0017061">
    <property type="term" value="F:S-methyl-5-thioadenosine phosphorylase activity"/>
    <property type="evidence" value="ECO:0007669"/>
    <property type="project" value="UniProtKB-EC"/>
</dbReference>
<dbReference type="STRING" id="742823.HMPREF9465_00118"/>
<name>K1K0D4_9BURK</name>
<dbReference type="AlphaFoldDB" id="K1K0D4"/>
<evidence type="ECO:0000256" key="3">
    <source>
        <dbReference type="ARBA" id="ARBA00022679"/>
    </source>
</evidence>
<evidence type="ECO:0000256" key="4">
    <source>
        <dbReference type="ARBA" id="ARBA00022723"/>
    </source>
</evidence>
<dbReference type="RefSeq" id="WP_005433108.1">
    <property type="nucleotide sequence ID" value="NZ_JH815513.1"/>
</dbReference>
<evidence type="ECO:0000256" key="7">
    <source>
        <dbReference type="ARBA" id="ARBA00047989"/>
    </source>
</evidence>
<dbReference type="GO" id="GO:0016787">
    <property type="term" value="F:hydrolase activity"/>
    <property type="evidence" value="ECO:0007669"/>
    <property type="project" value="UniProtKB-KW"/>
</dbReference>
<evidence type="ECO:0000256" key="5">
    <source>
        <dbReference type="ARBA" id="ARBA00022801"/>
    </source>
</evidence>
<dbReference type="PATRIC" id="fig|742823.3.peg.120"/>
<dbReference type="SUPFAM" id="SSF64438">
    <property type="entry name" value="CNF1/YfiH-like putative cysteine hydrolases"/>
    <property type="match status" value="1"/>
</dbReference>
<dbReference type="PANTHER" id="PTHR30616">
    <property type="entry name" value="UNCHARACTERIZED PROTEIN YFIH"/>
    <property type="match status" value="1"/>
</dbReference>
<keyword evidence="12" id="KW-1185">Reference proteome</keyword>
<keyword evidence="3" id="KW-0808">Transferase</keyword>
<dbReference type="OrthoDB" id="4279at2"/>
<gene>
    <name evidence="11" type="ORF">HMPREF9465_00118</name>
</gene>
<evidence type="ECO:0000256" key="9">
    <source>
        <dbReference type="ARBA" id="ARBA00049893"/>
    </source>
</evidence>
<dbReference type="CDD" id="cd16833">
    <property type="entry name" value="YfiH"/>
    <property type="match status" value="1"/>
</dbReference>
<comment type="catalytic activity">
    <reaction evidence="8">
        <text>adenosine + phosphate = alpha-D-ribose 1-phosphate + adenine</text>
        <dbReference type="Rhea" id="RHEA:27642"/>
        <dbReference type="ChEBI" id="CHEBI:16335"/>
        <dbReference type="ChEBI" id="CHEBI:16708"/>
        <dbReference type="ChEBI" id="CHEBI:43474"/>
        <dbReference type="ChEBI" id="CHEBI:57720"/>
        <dbReference type="EC" id="2.4.2.1"/>
    </reaction>
    <physiologicalReaction direction="left-to-right" evidence="8">
        <dbReference type="Rhea" id="RHEA:27643"/>
    </physiologicalReaction>
</comment>
<proteinExistence type="inferred from homology"/>
<evidence type="ECO:0000313" key="11">
    <source>
        <dbReference type="EMBL" id="EKB32268.1"/>
    </source>
</evidence>
<sequence>MELTKPGLDILQPAWKDRAPASVDALFTCRDGGVSSGAYGNAEGIMGLNVAPHTGDFGACVRMNRSIVAQLVPSDPVWLRQVHGTEVVDADTAEGEPEADASVSTKPGVVCTIMTADCLPVLLANREGTVVAAVHAGWKSLAAGIIGKTIRVMRERAPESTGFVAWLAPRIGPEAFEVGPDVREAMLAGLPEADRAFTQGEGDRLMCDLALLAKMALAAEGVSEDDVFDCGLSTYSHPRRFYSFRRDGEKSGRHAAMIWIKPEEA</sequence>
<comment type="catalytic activity">
    <reaction evidence="7">
        <text>adenosine + H2O + H(+) = inosine + NH4(+)</text>
        <dbReference type="Rhea" id="RHEA:24408"/>
        <dbReference type="ChEBI" id="CHEBI:15377"/>
        <dbReference type="ChEBI" id="CHEBI:15378"/>
        <dbReference type="ChEBI" id="CHEBI:16335"/>
        <dbReference type="ChEBI" id="CHEBI:17596"/>
        <dbReference type="ChEBI" id="CHEBI:28938"/>
        <dbReference type="EC" id="3.5.4.4"/>
    </reaction>
    <physiologicalReaction direction="left-to-right" evidence="7">
        <dbReference type="Rhea" id="RHEA:24409"/>
    </physiologicalReaction>
</comment>
<dbReference type="Gene3D" id="3.60.140.10">
    <property type="entry name" value="CNF1/YfiH-like putative cysteine hydrolases"/>
    <property type="match status" value="1"/>
</dbReference>
<keyword evidence="6" id="KW-0862">Zinc</keyword>
<dbReference type="Pfam" id="PF02578">
    <property type="entry name" value="Cu-oxidase_4"/>
    <property type="match status" value="1"/>
</dbReference>
<dbReference type="EMBL" id="ADMG01000006">
    <property type="protein sequence ID" value="EKB32268.1"/>
    <property type="molecule type" value="Genomic_DNA"/>
</dbReference>
<dbReference type="InterPro" id="IPR003730">
    <property type="entry name" value="Cu_polyphenol_OxRdtase"/>
</dbReference>
<keyword evidence="5" id="KW-0378">Hydrolase</keyword>
<evidence type="ECO:0000256" key="10">
    <source>
        <dbReference type="RuleBase" id="RU361274"/>
    </source>
</evidence>
<comment type="caution">
    <text evidence="11">The sequence shown here is derived from an EMBL/GenBank/DDBJ whole genome shotgun (WGS) entry which is preliminary data.</text>
</comment>
<evidence type="ECO:0000256" key="6">
    <source>
        <dbReference type="ARBA" id="ARBA00022833"/>
    </source>
</evidence>
<dbReference type="PANTHER" id="PTHR30616:SF2">
    <property type="entry name" value="PURINE NUCLEOSIDE PHOSPHORYLASE LACC1"/>
    <property type="match status" value="1"/>
</dbReference>
<dbReference type="InterPro" id="IPR011324">
    <property type="entry name" value="Cytotoxic_necrot_fac-like_cat"/>
</dbReference>
<protein>
    <recommendedName>
        <fullName evidence="10">Purine nucleoside phosphorylase</fullName>
    </recommendedName>
</protein>
<comment type="catalytic activity">
    <reaction evidence="9">
        <text>S-methyl-5'-thioadenosine + phosphate = 5-(methylsulfanyl)-alpha-D-ribose 1-phosphate + adenine</text>
        <dbReference type="Rhea" id="RHEA:11852"/>
        <dbReference type="ChEBI" id="CHEBI:16708"/>
        <dbReference type="ChEBI" id="CHEBI:17509"/>
        <dbReference type="ChEBI" id="CHEBI:43474"/>
        <dbReference type="ChEBI" id="CHEBI:58533"/>
        <dbReference type="EC" id="2.4.2.28"/>
    </reaction>
    <physiologicalReaction direction="left-to-right" evidence="9">
        <dbReference type="Rhea" id="RHEA:11853"/>
    </physiologicalReaction>
</comment>
<dbReference type="Proteomes" id="UP000005835">
    <property type="component" value="Unassembled WGS sequence"/>
</dbReference>
<dbReference type="HOGENOM" id="CLU_065784_1_1_4"/>
<comment type="similarity">
    <text evidence="2 10">Belongs to the purine nucleoside phosphorylase YfiH/LACC1 family.</text>
</comment>
<keyword evidence="4" id="KW-0479">Metal-binding</keyword>
<evidence type="ECO:0000256" key="1">
    <source>
        <dbReference type="ARBA" id="ARBA00000553"/>
    </source>
</evidence>
<evidence type="ECO:0000256" key="8">
    <source>
        <dbReference type="ARBA" id="ARBA00048968"/>
    </source>
</evidence>
<evidence type="ECO:0000313" key="12">
    <source>
        <dbReference type="Proteomes" id="UP000005835"/>
    </source>
</evidence>
<dbReference type="eggNOG" id="COG1496">
    <property type="taxonomic scope" value="Bacteria"/>
</dbReference>
<reference evidence="11 12" key="1">
    <citation type="submission" date="2012-05" db="EMBL/GenBank/DDBJ databases">
        <title>The Genome Sequence of Sutterella wadsworthensis 2_1_59BFAA.</title>
        <authorList>
            <consortium name="The Broad Institute Genome Sequencing Platform"/>
            <person name="Earl A."/>
            <person name="Ward D."/>
            <person name="Feldgarden M."/>
            <person name="Gevers D."/>
            <person name="Daigneault M."/>
            <person name="Strauss J."/>
            <person name="Allen-Vercoe E."/>
            <person name="Walker B."/>
            <person name="Young S.K."/>
            <person name="Zeng Q."/>
            <person name="Gargeya S."/>
            <person name="Fitzgerald M."/>
            <person name="Haas B."/>
            <person name="Abouelleil A."/>
            <person name="Alvarado L."/>
            <person name="Arachchi H.M."/>
            <person name="Berlin A.M."/>
            <person name="Chapman S.B."/>
            <person name="Goldberg J."/>
            <person name="Griggs A."/>
            <person name="Gujja S."/>
            <person name="Hansen M."/>
            <person name="Howarth C."/>
            <person name="Imamovic A."/>
            <person name="Larimer J."/>
            <person name="McCowen C."/>
            <person name="Montmayeur A."/>
            <person name="Murphy C."/>
            <person name="Neiman D."/>
            <person name="Pearson M."/>
            <person name="Priest M."/>
            <person name="Roberts A."/>
            <person name="Saif S."/>
            <person name="Shea T."/>
            <person name="Sisk P."/>
            <person name="Sykes S."/>
            <person name="Wortman J."/>
            <person name="Nusbaum C."/>
            <person name="Birren B."/>
        </authorList>
    </citation>
    <scope>NUCLEOTIDE SEQUENCE [LARGE SCALE GENOMIC DNA]</scope>
    <source>
        <strain evidence="11 12">2_1_59BFAA</strain>
    </source>
</reference>
<accession>K1K0D4</accession>
<organism evidence="11 12">
    <name type="scientific">Sutterella wadsworthensis 2_1_59BFAA</name>
    <dbReference type="NCBI Taxonomy" id="742823"/>
    <lineage>
        <taxon>Bacteria</taxon>
        <taxon>Pseudomonadati</taxon>
        <taxon>Pseudomonadota</taxon>
        <taxon>Betaproteobacteria</taxon>
        <taxon>Burkholderiales</taxon>
        <taxon>Sutterellaceae</taxon>
        <taxon>Sutterella</taxon>
    </lineage>
</organism>
<evidence type="ECO:0000256" key="2">
    <source>
        <dbReference type="ARBA" id="ARBA00007353"/>
    </source>
</evidence>
<dbReference type="NCBIfam" id="TIGR00726">
    <property type="entry name" value="peptidoglycan editing factor PgeF"/>
    <property type="match status" value="1"/>
</dbReference>